<evidence type="ECO:0000313" key="3">
    <source>
        <dbReference type="Proteomes" id="UP000308197"/>
    </source>
</evidence>
<accession>A0A5C3PPQ7</accession>
<gene>
    <name evidence="2" type="ORF">K466DRAFT_399346</name>
</gene>
<name>A0A5C3PPQ7_9APHY</name>
<feature type="compositionally biased region" description="Basic residues" evidence="1">
    <location>
        <begin position="43"/>
        <end position="53"/>
    </location>
</feature>
<feature type="region of interest" description="Disordered" evidence="1">
    <location>
        <begin position="43"/>
        <end position="71"/>
    </location>
</feature>
<dbReference type="AlphaFoldDB" id="A0A5C3PPQ7"/>
<dbReference type="Proteomes" id="UP000308197">
    <property type="component" value="Unassembled WGS sequence"/>
</dbReference>
<proteinExistence type="predicted"/>
<sequence>MHPQSPRNLRGSYYSFSCTSQSLVTEVTASNYESDVRHHAHHATWRKEAHKVRSLQPMTYRRQLRNRDGAD</sequence>
<keyword evidence="3" id="KW-1185">Reference proteome</keyword>
<reference evidence="2 3" key="1">
    <citation type="journal article" date="2019" name="Nat. Ecol. Evol.">
        <title>Megaphylogeny resolves global patterns of mushroom evolution.</title>
        <authorList>
            <person name="Varga T."/>
            <person name="Krizsan K."/>
            <person name="Foldi C."/>
            <person name="Dima B."/>
            <person name="Sanchez-Garcia M."/>
            <person name="Sanchez-Ramirez S."/>
            <person name="Szollosi G.J."/>
            <person name="Szarkandi J.G."/>
            <person name="Papp V."/>
            <person name="Albert L."/>
            <person name="Andreopoulos W."/>
            <person name="Angelini C."/>
            <person name="Antonin V."/>
            <person name="Barry K.W."/>
            <person name="Bougher N.L."/>
            <person name="Buchanan P."/>
            <person name="Buyck B."/>
            <person name="Bense V."/>
            <person name="Catcheside P."/>
            <person name="Chovatia M."/>
            <person name="Cooper J."/>
            <person name="Damon W."/>
            <person name="Desjardin D."/>
            <person name="Finy P."/>
            <person name="Geml J."/>
            <person name="Haridas S."/>
            <person name="Hughes K."/>
            <person name="Justo A."/>
            <person name="Karasinski D."/>
            <person name="Kautmanova I."/>
            <person name="Kiss B."/>
            <person name="Kocsube S."/>
            <person name="Kotiranta H."/>
            <person name="LaButti K.M."/>
            <person name="Lechner B.E."/>
            <person name="Liimatainen K."/>
            <person name="Lipzen A."/>
            <person name="Lukacs Z."/>
            <person name="Mihaltcheva S."/>
            <person name="Morgado L.N."/>
            <person name="Niskanen T."/>
            <person name="Noordeloos M.E."/>
            <person name="Ohm R.A."/>
            <person name="Ortiz-Santana B."/>
            <person name="Ovrebo C."/>
            <person name="Racz N."/>
            <person name="Riley R."/>
            <person name="Savchenko A."/>
            <person name="Shiryaev A."/>
            <person name="Soop K."/>
            <person name="Spirin V."/>
            <person name="Szebenyi C."/>
            <person name="Tomsovsky M."/>
            <person name="Tulloss R.E."/>
            <person name="Uehling J."/>
            <person name="Grigoriev I.V."/>
            <person name="Vagvolgyi C."/>
            <person name="Papp T."/>
            <person name="Martin F.M."/>
            <person name="Miettinen O."/>
            <person name="Hibbett D.S."/>
            <person name="Nagy L.G."/>
        </authorList>
    </citation>
    <scope>NUCLEOTIDE SEQUENCE [LARGE SCALE GENOMIC DNA]</scope>
    <source>
        <strain evidence="2 3">HHB13444</strain>
    </source>
</reference>
<protein>
    <submittedName>
        <fullName evidence="2">Uncharacterized protein</fullName>
    </submittedName>
</protein>
<organism evidence="2 3">
    <name type="scientific">Polyporus arcularius HHB13444</name>
    <dbReference type="NCBI Taxonomy" id="1314778"/>
    <lineage>
        <taxon>Eukaryota</taxon>
        <taxon>Fungi</taxon>
        <taxon>Dikarya</taxon>
        <taxon>Basidiomycota</taxon>
        <taxon>Agaricomycotina</taxon>
        <taxon>Agaricomycetes</taxon>
        <taxon>Polyporales</taxon>
        <taxon>Polyporaceae</taxon>
        <taxon>Polyporus</taxon>
    </lineage>
</organism>
<dbReference type="InParanoid" id="A0A5C3PPQ7"/>
<dbReference type="EMBL" id="ML211052">
    <property type="protein sequence ID" value="TFK90218.1"/>
    <property type="molecule type" value="Genomic_DNA"/>
</dbReference>
<evidence type="ECO:0000313" key="2">
    <source>
        <dbReference type="EMBL" id="TFK90218.1"/>
    </source>
</evidence>
<evidence type="ECO:0000256" key="1">
    <source>
        <dbReference type="SAM" id="MobiDB-lite"/>
    </source>
</evidence>